<dbReference type="RefSeq" id="WP_044217993.1">
    <property type="nucleotide sequence ID" value="NZ_JRYR02000002.1"/>
</dbReference>
<dbReference type="Proteomes" id="UP000179797">
    <property type="component" value="Unassembled WGS sequence"/>
</dbReference>
<sequence length="180" mass="20630">MEKFSGYPITKWKGNDRLMILLDDLSFTDQNNKVWTAPLGAEINGATIPQSLWNIIGSPYVGKYRRASVIHDYFVGEGNNPNVTFQERRLADKMFFEACRHDGCTWKCAAILYIGVSIGSWWSIKGVSKSEETECFSSYHTDEDALIKNKYDELLQKVNHIIEHEENFKALDTIVDQEVI</sequence>
<name>A0A1S1YSI1_FLAPC</name>
<dbReference type="Pfam" id="PF07087">
    <property type="entry name" value="DUF1353"/>
    <property type="match status" value="1"/>
</dbReference>
<dbReference type="InterPro" id="IPR010767">
    <property type="entry name" value="Phage_CGC-2007_Cje0229"/>
</dbReference>
<dbReference type="AlphaFoldDB" id="A0A1S1YSI1"/>
<gene>
    <name evidence="1" type="ORF">NH26_20465</name>
</gene>
<evidence type="ECO:0008006" key="3">
    <source>
        <dbReference type="Google" id="ProtNLM"/>
    </source>
</evidence>
<protein>
    <recommendedName>
        <fullName evidence="3">DUF1353 domain-containing protein</fullName>
    </recommendedName>
</protein>
<dbReference type="OrthoDB" id="983020at2"/>
<keyword evidence="2" id="KW-1185">Reference proteome</keyword>
<dbReference type="EMBL" id="JRYR02000002">
    <property type="protein sequence ID" value="OHX63987.1"/>
    <property type="molecule type" value="Genomic_DNA"/>
</dbReference>
<comment type="caution">
    <text evidence="1">The sequence shown here is derived from an EMBL/GenBank/DDBJ whole genome shotgun (WGS) entry which is preliminary data.</text>
</comment>
<proteinExistence type="predicted"/>
<organism evidence="1 2">
    <name type="scientific">Flammeovirga pacifica</name>
    <dbReference type="NCBI Taxonomy" id="915059"/>
    <lineage>
        <taxon>Bacteria</taxon>
        <taxon>Pseudomonadati</taxon>
        <taxon>Bacteroidota</taxon>
        <taxon>Cytophagia</taxon>
        <taxon>Cytophagales</taxon>
        <taxon>Flammeovirgaceae</taxon>
        <taxon>Flammeovirga</taxon>
    </lineage>
</organism>
<accession>A0A1S1YSI1</accession>
<reference evidence="1 2" key="1">
    <citation type="journal article" date="2012" name="Int. J. Syst. Evol. Microbiol.">
        <title>Flammeovirga pacifica sp. nov., isolated from deep-sea sediment.</title>
        <authorList>
            <person name="Xu H."/>
            <person name="Fu Y."/>
            <person name="Yang N."/>
            <person name="Ding Z."/>
            <person name="Lai Q."/>
            <person name="Zeng R."/>
        </authorList>
    </citation>
    <scope>NUCLEOTIDE SEQUENCE [LARGE SCALE GENOMIC DNA]</scope>
    <source>
        <strain evidence="2">DSM 24597 / LMG 26175 / WPAGA1</strain>
    </source>
</reference>
<evidence type="ECO:0000313" key="2">
    <source>
        <dbReference type="Proteomes" id="UP000179797"/>
    </source>
</evidence>
<evidence type="ECO:0000313" key="1">
    <source>
        <dbReference type="EMBL" id="OHX63987.1"/>
    </source>
</evidence>